<dbReference type="Gene3D" id="3.40.50.300">
    <property type="entry name" value="P-loop containing nucleotide triphosphate hydrolases"/>
    <property type="match status" value="1"/>
</dbReference>
<organism evidence="3">
    <name type="scientific">marine metagenome</name>
    <dbReference type="NCBI Taxonomy" id="408172"/>
    <lineage>
        <taxon>unclassified sequences</taxon>
        <taxon>metagenomes</taxon>
        <taxon>ecological metagenomes</taxon>
    </lineage>
</organism>
<proteinExistence type="inferred from homology"/>
<dbReference type="HAMAP" id="MF_00376">
    <property type="entry name" value="Dephospho_CoA_kinase"/>
    <property type="match status" value="1"/>
</dbReference>
<dbReference type="InterPro" id="IPR001977">
    <property type="entry name" value="Depp_CoAkinase"/>
</dbReference>
<sequence>MNRSLKIGLTGGIASGKSTVANLFANLEVEILDADEIAHCVTSQHGSAYEKVVKHFGKGVLGDDDELDRKKLRAVIFNNSGLKKDLEQIIHPEVFATINRKTNTSQGPYQIIVVPLLIETGYQDFVDRVLIIDCSLETQLERLMNRDGETLESAGKIVANQIERNERLQFADDIIENEKTTSIDVLKKKVKKLHATYLELSENSLI</sequence>
<name>A0A381SQD1_9ZZZZ</name>
<dbReference type="InterPro" id="IPR027417">
    <property type="entry name" value="P-loop_NTPase"/>
</dbReference>
<dbReference type="PROSITE" id="PS51219">
    <property type="entry name" value="DPCK"/>
    <property type="match status" value="1"/>
</dbReference>
<dbReference type="PANTHER" id="PTHR10695">
    <property type="entry name" value="DEPHOSPHO-COA KINASE-RELATED"/>
    <property type="match status" value="1"/>
</dbReference>
<evidence type="ECO:0000256" key="1">
    <source>
        <dbReference type="ARBA" id="ARBA00022741"/>
    </source>
</evidence>
<gene>
    <name evidence="3" type="ORF">METZ01_LOCUS58468</name>
</gene>
<dbReference type="GO" id="GO:0005524">
    <property type="term" value="F:ATP binding"/>
    <property type="evidence" value="ECO:0007669"/>
    <property type="project" value="UniProtKB-KW"/>
</dbReference>
<evidence type="ECO:0008006" key="4">
    <source>
        <dbReference type="Google" id="ProtNLM"/>
    </source>
</evidence>
<dbReference type="SUPFAM" id="SSF52540">
    <property type="entry name" value="P-loop containing nucleoside triphosphate hydrolases"/>
    <property type="match status" value="1"/>
</dbReference>
<protein>
    <recommendedName>
        <fullName evidence="4">Dephospho-CoA kinase</fullName>
    </recommendedName>
</protein>
<dbReference type="CDD" id="cd02022">
    <property type="entry name" value="DPCK"/>
    <property type="match status" value="1"/>
</dbReference>
<keyword evidence="2" id="KW-0067">ATP-binding</keyword>
<keyword evidence="1" id="KW-0547">Nucleotide-binding</keyword>
<dbReference type="Pfam" id="PF01121">
    <property type="entry name" value="CoaE"/>
    <property type="match status" value="1"/>
</dbReference>
<dbReference type="GO" id="GO:0015937">
    <property type="term" value="P:coenzyme A biosynthetic process"/>
    <property type="evidence" value="ECO:0007669"/>
    <property type="project" value="InterPro"/>
</dbReference>
<dbReference type="GO" id="GO:0004140">
    <property type="term" value="F:dephospho-CoA kinase activity"/>
    <property type="evidence" value="ECO:0007669"/>
    <property type="project" value="InterPro"/>
</dbReference>
<evidence type="ECO:0000256" key="2">
    <source>
        <dbReference type="ARBA" id="ARBA00022840"/>
    </source>
</evidence>
<evidence type="ECO:0000313" key="3">
    <source>
        <dbReference type="EMBL" id="SVA05614.1"/>
    </source>
</evidence>
<dbReference type="AlphaFoldDB" id="A0A381SQD1"/>
<dbReference type="EMBL" id="UINC01003358">
    <property type="protein sequence ID" value="SVA05614.1"/>
    <property type="molecule type" value="Genomic_DNA"/>
</dbReference>
<accession>A0A381SQD1</accession>
<reference evidence="3" key="1">
    <citation type="submission" date="2018-05" db="EMBL/GenBank/DDBJ databases">
        <authorList>
            <person name="Lanie J.A."/>
            <person name="Ng W.-L."/>
            <person name="Kazmierczak K.M."/>
            <person name="Andrzejewski T.M."/>
            <person name="Davidsen T.M."/>
            <person name="Wayne K.J."/>
            <person name="Tettelin H."/>
            <person name="Glass J.I."/>
            <person name="Rusch D."/>
            <person name="Podicherti R."/>
            <person name="Tsui H.-C.T."/>
            <person name="Winkler M.E."/>
        </authorList>
    </citation>
    <scope>NUCLEOTIDE SEQUENCE</scope>
</reference>
<dbReference type="NCBIfam" id="TIGR00152">
    <property type="entry name" value="dephospho-CoA kinase"/>
    <property type="match status" value="1"/>
</dbReference>
<dbReference type="PANTHER" id="PTHR10695:SF46">
    <property type="entry name" value="BIFUNCTIONAL COENZYME A SYNTHASE-RELATED"/>
    <property type="match status" value="1"/>
</dbReference>